<keyword evidence="2" id="KW-1185">Reference proteome</keyword>
<proteinExistence type="predicted"/>
<comment type="caution">
    <text evidence="1">The sequence shown here is derived from an EMBL/GenBank/DDBJ whole genome shotgun (WGS) entry which is preliminary data.</text>
</comment>
<dbReference type="AlphaFoldDB" id="A0AAV9XQD6"/>
<dbReference type="Proteomes" id="UP001365542">
    <property type="component" value="Unassembled WGS sequence"/>
</dbReference>
<reference evidence="1 2" key="1">
    <citation type="submission" date="2019-10" db="EMBL/GenBank/DDBJ databases">
        <authorList>
            <person name="Palmer J.M."/>
        </authorList>
    </citation>
    <scope>NUCLEOTIDE SEQUENCE [LARGE SCALE GENOMIC DNA]</scope>
    <source>
        <strain evidence="1 2">TWF694</strain>
    </source>
</reference>
<evidence type="ECO:0008006" key="3">
    <source>
        <dbReference type="Google" id="ProtNLM"/>
    </source>
</evidence>
<accession>A0AAV9XQD6</accession>
<evidence type="ECO:0000313" key="2">
    <source>
        <dbReference type="Proteomes" id="UP001365542"/>
    </source>
</evidence>
<dbReference type="EMBL" id="JAVHJO010000003">
    <property type="protein sequence ID" value="KAK6541998.1"/>
    <property type="molecule type" value="Genomic_DNA"/>
</dbReference>
<name>A0AAV9XQD6_9PEZI</name>
<protein>
    <recommendedName>
        <fullName evidence="3">F-box domain-containing protein</fullName>
    </recommendedName>
</protein>
<sequence length="363" mass="42881">MRPSSFPIISWAKNKRTTRAKSHNLARSQLLLLPREIRDTIYSFVCQPDNTNPSVPKCNNTKRIAVYRDDNRFLYPNKYPHYILLSLVQTCKFLRDEVLDYFIHLHHSNSNSLAYKLEIAVFPFAFQTPLLPTFTHLLLPPTFYDTIPRLDVDLRILTHDTFDDAVMPFATSNIHGHYTLLQVLSDYFHHGPQLYYDSKLVSIQKPIVEELKLNISIWRTTDRESYDEIRDERLERAGTGLEGWASDLIESERFLGFVDKVVVEGSKREEFLVRRQDSFFFQPPSRPWDYHRIKWGATPSRRLDICRCDKSYENMGDVFSAWVKVKGLGHIKVRESDLKYGKKKKREKLEYLRINEWKIPFSR</sequence>
<gene>
    <name evidence="1" type="ORF">TWF694_007770</name>
</gene>
<organism evidence="1 2">
    <name type="scientific">Orbilia ellipsospora</name>
    <dbReference type="NCBI Taxonomy" id="2528407"/>
    <lineage>
        <taxon>Eukaryota</taxon>
        <taxon>Fungi</taxon>
        <taxon>Dikarya</taxon>
        <taxon>Ascomycota</taxon>
        <taxon>Pezizomycotina</taxon>
        <taxon>Orbiliomycetes</taxon>
        <taxon>Orbiliales</taxon>
        <taxon>Orbiliaceae</taxon>
        <taxon>Orbilia</taxon>
    </lineage>
</organism>
<evidence type="ECO:0000313" key="1">
    <source>
        <dbReference type="EMBL" id="KAK6541998.1"/>
    </source>
</evidence>